<dbReference type="OrthoDB" id="3630558at2"/>
<sequence>MFLAPPDLAATDAVACLGVRAPAVLTDDHGNVCVVGVTRPAVALDMIRAAAPAGVPVPGRADALTFRLRWFTHGHPAGPGDPAVRPARPGERGAFPAVLWRHADQVAARTRVAAVAAAA</sequence>
<keyword evidence="2" id="KW-1185">Reference proteome</keyword>
<gene>
    <name evidence="1" type="ORF">EWH70_27610</name>
</gene>
<dbReference type="Proteomes" id="UP000292003">
    <property type="component" value="Unassembled WGS sequence"/>
</dbReference>
<evidence type="ECO:0000313" key="2">
    <source>
        <dbReference type="Proteomes" id="UP000292003"/>
    </source>
</evidence>
<dbReference type="RefSeq" id="WP_130478442.1">
    <property type="nucleotide sequence ID" value="NZ_SFCC01000015.1"/>
</dbReference>
<dbReference type="EMBL" id="SFCC01000015">
    <property type="protein sequence ID" value="RZQ60869.1"/>
    <property type="molecule type" value="Genomic_DNA"/>
</dbReference>
<comment type="caution">
    <text evidence="1">The sequence shown here is derived from an EMBL/GenBank/DDBJ whole genome shotgun (WGS) entry which is preliminary data.</text>
</comment>
<dbReference type="AlphaFoldDB" id="A0A4Q7J1X8"/>
<reference evidence="1 2" key="1">
    <citation type="submission" date="2019-02" db="EMBL/GenBank/DDBJ databases">
        <title>Draft genome sequence of Amycolatopsis sp. 8-3EHSu isolated from roots of Suaeda maritima.</title>
        <authorList>
            <person name="Duangmal K."/>
            <person name="Chantavorakit T."/>
        </authorList>
    </citation>
    <scope>NUCLEOTIDE SEQUENCE [LARGE SCALE GENOMIC DNA]</scope>
    <source>
        <strain evidence="1 2">8-3EHSu</strain>
    </source>
</reference>
<name>A0A4Q7J1X8_9PSEU</name>
<accession>A0A4Q7J1X8</accession>
<proteinExistence type="predicted"/>
<evidence type="ECO:0000313" key="1">
    <source>
        <dbReference type="EMBL" id="RZQ60869.1"/>
    </source>
</evidence>
<organism evidence="1 2">
    <name type="scientific">Amycolatopsis suaedae</name>
    <dbReference type="NCBI Taxonomy" id="2510978"/>
    <lineage>
        <taxon>Bacteria</taxon>
        <taxon>Bacillati</taxon>
        <taxon>Actinomycetota</taxon>
        <taxon>Actinomycetes</taxon>
        <taxon>Pseudonocardiales</taxon>
        <taxon>Pseudonocardiaceae</taxon>
        <taxon>Amycolatopsis</taxon>
    </lineage>
</organism>
<protein>
    <submittedName>
        <fullName evidence="1">Uncharacterized protein</fullName>
    </submittedName>
</protein>